<dbReference type="InterPro" id="IPR050196">
    <property type="entry name" value="Cytochrome_P450_Monoox"/>
</dbReference>
<gene>
    <name evidence="9" type="ORF">NOF53_07045</name>
</gene>
<proteinExistence type="inferred from homology"/>
<evidence type="ECO:0000313" key="9">
    <source>
        <dbReference type="EMBL" id="MCQ4118928.1"/>
    </source>
</evidence>
<keyword evidence="6 7" id="KW-0503">Monooxygenase</keyword>
<evidence type="ECO:0000256" key="7">
    <source>
        <dbReference type="RuleBase" id="RU000461"/>
    </source>
</evidence>
<evidence type="ECO:0000256" key="8">
    <source>
        <dbReference type="SAM" id="MobiDB-lite"/>
    </source>
</evidence>
<comment type="similarity">
    <text evidence="1 7">Belongs to the cytochrome P450 family.</text>
</comment>
<evidence type="ECO:0000256" key="3">
    <source>
        <dbReference type="ARBA" id="ARBA00022723"/>
    </source>
</evidence>
<dbReference type="EMBL" id="JANFQF010000005">
    <property type="protein sequence ID" value="MCQ4118928.1"/>
    <property type="molecule type" value="Genomic_DNA"/>
</dbReference>
<evidence type="ECO:0000256" key="1">
    <source>
        <dbReference type="ARBA" id="ARBA00010617"/>
    </source>
</evidence>
<keyword evidence="10" id="KW-1185">Reference proteome</keyword>
<keyword evidence="3 7" id="KW-0479">Metal-binding</keyword>
<keyword evidence="4 7" id="KW-0560">Oxidoreductase</keyword>
<evidence type="ECO:0000313" key="10">
    <source>
        <dbReference type="Proteomes" id="UP001524501"/>
    </source>
</evidence>
<sequence>MRIGYQAVSARNSRPDGDDKTVKRHEIDTAAEPMEVPTSDRGVIQTIRDFRADILKATELGWRRHGDIVKYRLGPVSVYCISSSELAHEVFTNTSLYGKLGPDNPLRLVLGTGLLTSSDHEVWKRNRRMMQPLYTRTSIEQMYSTMQECVERMLVRLDHHAESADLVDMHRVQMQVTLDVVSQCMFGVGVDELGDAAKPESVEHALNFAFDRLQNPFSAPLSWPTRTNRRFRTIMSEFDEYVYKLIADRRNTEPGYGDLLDMLLGARDEETGEGLNDREIRDEVMTTFAAGHESTAQTLTWAMYLLSQNPEAAARLRQEIDTVLDGRSPTAQDLRDLKYTAQVASEALRLYPSAPLIPRLVARDCTLGGYRLRAGSRILISLFNIGRDVRHWDDPDEFRPERFDADKPIGVEHKAYAPFGAGPHICIGKHFATAESQLILAGLFQRFDFRHNPHHDVQTLASITLRPRYGMEMIFRPRTDRASRMRTESRSHS</sequence>
<accession>A0ABT1Q9J9</accession>
<dbReference type="PROSITE" id="PS00086">
    <property type="entry name" value="CYTOCHROME_P450"/>
    <property type="match status" value="1"/>
</dbReference>
<evidence type="ECO:0000256" key="5">
    <source>
        <dbReference type="ARBA" id="ARBA00023004"/>
    </source>
</evidence>
<dbReference type="SUPFAM" id="SSF48264">
    <property type="entry name" value="Cytochrome P450"/>
    <property type="match status" value="1"/>
</dbReference>
<evidence type="ECO:0000256" key="6">
    <source>
        <dbReference type="ARBA" id="ARBA00023033"/>
    </source>
</evidence>
<feature type="region of interest" description="Disordered" evidence="8">
    <location>
        <begin position="1"/>
        <end position="21"/>
    </location>
</feature>
<dbReference type="PRINTS" id="PR00463">
    <property type="entry name" value="EP450I"/>
</dbReference>
<dbReference type="CDD" id="cd20620">
    <property type="entry name" value="CYP132-like"/>
    <property type="match status" value="1"/>
</dbReference>
<dbReference type="Gene3D" id="1.10.630.10">
    <property type="entry name" value="Cytochrome P450"/>
    <property type="match status" value="1"/>
</dbReference>
<dbReference type="PANTHER" id="PTHR24291:SF50">
    <property type="entry name" value="BIFUNCTIONAL ALBAFLAVENONE MONOOXYGENASE_TERPENE SYNTHASE"/>
    <property type="match status" value="1"/>
</dbReference>
<reference evidence="9 10" key="1">
    <citation type="submission" date="2022-07" db="EMBL/GenBank/DDBJ databases">
        <title>Degradation activity of malathion, p-nitrophenol and potential low-temperature adaptation strategy of Rhodococcus sp. FXJ9.536.</title>
        <authorList>
            <person name="Huang J."/>
            <person name="Huang Y."/>
        </authorList>
    </citation>
    <scope>NUCLEOTIDE SEQUENCE [LARGE SCALE GENOMIC DNA]</scope>
    <source>
        <strain evidence="9 10">FXJ9.536</strain>
    </source>
</reference>
<organism evidence="9 10">
    <name type="scientific">Rhodococcus tibetensis</name>
    <dbReference type="NCBI Taxonomy" id="2965064"/>
    <lineage>
        <taxon>Bacteria</taxon>
        <taxon>Bacillati</taxon>
        <taxon>Actinomycetota</taxon>
        <taxon>Actinomycetes</taxon>
        <taxon>Mycobacteriales</taxon>
        <taxon>Nocardiaceae</taxon>
        <taxon>Rhodococcus</taxon>
    </lineage>
</organism>
<keyword evidence="5 7" id="KW-0408">Iron</keyword>
<dbReference type="Pfam" id="PF00067">
    <property type="entry name" value="p450"/>
    <property type="match status" value="1"/>
</dbReference>
<dbReference type="InterPro" id="IPR036396">
    <property type="entry name" value="Cyt_P450_sf"/>
</dbReference>
<dbReference type="PRINTS" id="PR00385">
    <property type="entry name" value="P450"/>
</dbReference>
<dbReference type="InterPro" id="IPR017972">
    <property type="entry name" value="Cyt_P450_CS"/>
</dbReference>
<dbReference type="InterPro" id="IPR002401">
    <property type="entry name" value="Cyt_P450_E_grp-I"/>
</dbReference>
<evidence type="ECO:0000256" key="2">
    <source>
        <dbReference type="ARBA" id="ARBA00022617"/>
    </source>
</evidence>
<dbReference type="Proteomes" id="UP001524501">
    <property type="component" value="Unassembled WGS sequence"/>
</dbReference>
<dbReference type="PANTHER" id="PTHR24291">
    <property type="entry name" value="CYTOCHROME P450 FAMILY 4"/>
    <property type="match status" value="1"/>
</dbReference>
<name>A0ABT1Q9J9_9NOCA</name>
<protein>
    <submittedName>
        <fullName evidence="9">Cytochrome P450</fullName>
    </submittedName>
</protein>
<dbReference type="InterPro" id="IPR001128">
    <property type="entry name" value="Cyt_P450"/>
</dbReference>
<dbReference type="RefSeq" id="WP_255967203.1">
    <property type="nucleotide sequence ID" value="NZ_JANFQF010000005.1"/>
</dbReference>
<evidence type="ECO:0000256" key="4">
    <source>
        <dbReference type="ARBA" id="ARBA00023002"/>
    </source>
</evidence>
<comment type="caution">
    <text evidence="9">The sequence shown here is derived from an EMBL/GenBank/DDBJ whole genome shotgun (WGS) entry which is preliminary data.</text>
</comment>
<keyword evidence="2 7" id="KW-0349">Heme</keyword>